<proteinExistence type="predicted"/>
<dbReference type="EMBL" id="QLUW01000004">
    <property type="protein sequence ID" value="RAP74757.1"/>
    <property type="molecule type" value="Genomic_DNA"/>
</dbReference>
<dbReference type="InterPro" id="IPR017853">
    <property type="entry name" value="GH"/>
</dbReference>
<protein>
    <submittedName>
        <fullName evidence="1">Uncharacterized protein</fullName>
    </submittedName>
</protein>
<evidence type="ECO:0000313" key="2">
    <source>
        <dbReference type="Proteomes" id="UP000249260"/>
    </source>
</evidence>
<evidence type="ECO:0000313" key="1">
    <source>
        <dbReference type="EMBL" id="RAP74757.1"/>
    </source>
</evidence>
<dbReference type="SUPFAM" id="SSF51445">
    <property type="entry name" value="(Trans)glycosidases"/>
    <property type="match status" value="1"/>
</dbReference>
<dbReference type="Proteomes" id="UP000249260">
    <property type="component" value="Unassembled WGS sequence"/>
</dbReference>
<sequence length="794" mass="88618">MGVQFNAGSLSFWIDEVGNLTRLTDAHDTMYDAGKDSPLLRIVNDGEIERPCCAAYDDEENKISLHFENMGVWVHIKIVLKELYATFEVAEITEINGKCEIDAVIWGPYETMISGSIGESVGVVHNHRFAAGLLSLNAKTIGGWPSELKALDFAEAPFADGKFEYRMSTAWPTAKGSLLQAYARNRAKGGTRPVWGIHDVEVPSLNNEDAAIIGSKVALFGCAVEHVLETIEAIELGENLPHPTIEGVWGKVSPAANQSYLITDFTEATIAEAITYTKRAGLNYVYHPDPFAQWGHFTLKPESFPNGDAGLRASVKAAESAGMHVGIHTLSNFTTLNDSYVTPLPDNRLQTVGTARLMEAVSESESGELVIDNAKPFQVELHGKTAIIGNELIEYDSVSESEPWKLLGVKRGAHGTAAAAHTGGSEIGRLWDHPYHVFFPNLELQDQYSDRIGELFRFTGLKQISFDGLEGCYATGQDDYGVNRFVKRCYDGWSKEVINDASIVVSNYAWHIFTRFNWGEPWGAATREGQLEWRLSNQRYFERNFIPPMIGWFLIRSASNRFEATTLDEIEWVLSKAAGFNAGFALSADMAVLRRNGNTDRLLESVRSWERARQIGAFTPEQREKMKDPRSDWHLEELEEDRWSLYAMSISAPLECSPEELQPGQPGGADWPFFNKHNEQPFRFCMRVTPAYGYEDGYIKRPTFCVGGQYMTFETEVRAGEYLVCDGDRSGRIMDRNWNVLRTVEASSIPPIVRAGGQTISFSCKFEGEPKPSISVKISTRSVPEPVNTVWKNA</sequence>
<comment type="caution">
    <text evidence="1">The sequence shown here is derived from an EMBL/GenBank/DDBJ whole genome shotgun (WGS) entry which is preliminary data.</text>
</comment>
<organism evidence="1 2">
    <name type="scientific">Paenibacillus montanisoli</name>
    <dbReference type="NCBI Taxonomy" id="2081970"/>
    <lineage>
        <taxon>Bacteria</taxon>
        <taxon>Bacillati</taxon>
        <taxon>Bacillota</taxon>
        <taxon>Bacilli</taxon>
        <taxon>Bacillales</taxon>
        <taxon>Paenibacillaceae</taxon>
        <taxon>Paenibacillus</taxon>
    </lineage>
</organism>
<accession>A0A328TW87</accession>
<dbReference type="OrthoDB" id="2484068at2"/>
<dbReference type="AlphaFoldDB" id="A0A328TW87"/>
<reference evidence="1 2" key="1">
    <citation type="submission" date="2018-06" db="EMBL/GenBank/DDBJ databases">
        <title>Paenibacillus montanisoli sp. nov., isolated from mountain area soil.</title>
        <authorList>
            <person name="Wu M."/>
        </authorList>
    </citation>
    <scope>NUCLEOTIDE SEQUENCE [LARGE SCALE GENOMIC DNA]</scope>
    <source>
        <strain evidence="1 2">RA17</strain>
    </source>
</reference>
<dbReference type="RefSeq" id="WP_112884544.1">
    <property type="nucleotide sequence ID" value="NZ_QLUW01000004.1"/>
</dbReference>
<gene>
    <name evidence="1" type="ORF">DL346_22215</name>
</gene>
<keyword evidence="2" id="KW-1185">Reference proteome</keyword>
<name>A0A328TW87_9BACL</name>